<dbReference type="AlphaFoldDB" id="V7IBI9"/>
<feature type="transmembrane region" description="Helical" evidence="1">
    <location>
        <begin position="61"/>
        <end position="79"/>
    </location>
</feature>
<evidence type="ECO:0000256" key="1">
    <source>
        <dbReference type="SAM" id="Phobius"/>
    </source>
</evidence>
<dbReference type="HOGENOM" id="CLU_2383163_0_0_4"/>
<reference evidence="2 3" key="1">
    <citation type="submission" date="2013-11" db="EMBL/GenBank/DDBJ databases">
        <title>The Genome Sequence of Eikenella corrodens CC92I.</title>
        <authorList>
            <consortium name="The Broad Institute Genomics Platform"/>
            <person name="Earl A."/>
            <person name="Allen-Vercoe E."/>
            <person name="Daigneault M."/>
            <person name="Young S.K."/>
            <person name="Zeng Q."/>
            <person name="Gargeya S."/>
            <person name="Fitzgerald M."/>
            <person name="Abouelleil A."/>
            <person name="Alvarado L."/>
            <person name="Chapman S.B."/>
            <person name="Gainer-Dewar J."/>
            <person name="Goldberg J."/>
            <person name="Griggs A."/>
            <person name="Gujja S."/>
            <person name="Hansen M."/>
            <person name="Howarth C."/>
            <person name="Imamovic A."/>
            <person name="Ireland A."/>
            <person name="Larimer J."/>
            <person name="McCowan C."/>
            <person name="Murphy C."/>
            <person name="Pearson M."/>
            <person name="Poon T.W."/>
            <person name="Priest M."/>
            <person name="Roberts A."/>
            <person name="Saif S."/>
            <person name="Shea T."/>
            <person name="Sykes S."/>
            <person name="Wortman J."/>
            <person name="Nusbaum C."/>
            <person name="Birren B."/>
        </authorList>
    </citation>
    <scope>NUCLEOTIDE SEQUENCE [LARGE SCALE GENOMIC DNA]</scope>
    <source>
        <strain evidence="2 3">CC92I</strain>
    </source>
</reference>
<accession>V7IBI9</accession>
<protein>
    <submittedName>
        <fullName evidence="2">Uncharacterized protein</fullName>
    </submittedName>
</protein>
<keyword evidence="1" id="KW-0472">Membrane</keyword>
<feature type="transmembrane region" description="Helical" evidence="1">
    <location>
        <begin position="12"/>
        <end position="30"/>
    </location>
</feature>
<evidence type="ECO:0000313" key="3">
    <source>
        <dbReference type="Proteomes" id="UP000018554"/>
    </source>
</evidence>
<keyword evidence="3" id="KW-1185">Reference proteome</keyword>
<dbReference type="EMBL" id="AZGQ01000015">
    <property type="protein sequence ID" value="ETA82656.1"/>
    <property type="molecule type" value="Genomic_DNA"/>
</dbReference>
<proteinExistence type="predicted"/>
<organism evidence="2 3">
    <name type="scientific">Eikenella corrodens CC92I</name>
    <dbReference type="NCBI Taxonomy" id="1073362"/>
    <lineage>
        <taxon>Bacteria</taxon>
        <taxon>Pseudomonadati</taxon>
        <taxon>Pseudomonadota</taxon>
        <taxon>Betaproteobacteria</taxon>
        <taxon>Neisseriales</taxon>
        <taxon>Neisseriaceae</taxon>
        <taxon>Eikenella</taxon>
    </lineage>
</organism>
<comment type="caution">
    <text evidence="2">The sequence shown here is derived from an EMBL/GenBank/DDBJ whole genome shotgun (WGS) entry which is preliminary data.</text>
</comment>
<sequence>MELDFKNNFTLSLAAILFCLMVATASLWLFASMWAAAGFWTALFGFVVLGLILAWPAGVAFTVASFSLAVLISGICRLFRYSKQPGSTSSNTSL</sequence>
<keyword evidence="1" id="KW-0812">Transmembrane</keyword>
<gene>
    <name evidence="2" type="ORF">HMPREF1177_02127</name>
</gene>
<keyword evidence="1" id="KW-1133">Transmembrane helix</keyword>
<dbReference type="RefSeq" id="WP_023888042.1">
    <property type="nucleotide sequence ID" value="NZ_KI635568.1"/>
</dbReference>
<name>V7IBI9_EIKCO</name>
<evidence type="ECO:0000313" key="2">
    <source>
        <dbReference type="EMBL" id="ETA82656.1"/>
    </source>
</evidence>
<dbReference type="Proteomes" id="UP000018554">
    <property type="component" value="Unassembled WGS sequence"/>
</dbReference>
<dbReference type="PATRIC" id="fig|1073362.3.peg.2412"/>